<dbReference type="OrthoDB" id="5518647at2"/>
<evidence type="ECO:0000256" key="1">
    <source>
        <dbReference type="SAM" id="SignalP"/>
    </source>
</evidence>
<evidence type="ECO:0000259" key="2">
    <source>
        <dbReference type="PROSITE" id="PS50911"/>
    </source>
</evidence>
<evidence type="ECO:0000313" key="3">
    <source>
        <dbReference type="EMBL" id="TGE21378.1"/>
    </source>
</evidence>
<keyword evidence="1" id="KW-0732">Signal</keyword>
<keyword evidence="4" id="KW-1185">Reference proteome</keyword>
<dbReference type="SUPFAM" id="SSF54001">
    <property type="entry name" value="Cysteine proteinases"/>
    <property type="match status" value="1"/>
</dbReference>
<reference evidence="3 4" key="1">
    <citation type="submission" date="2019-04" db="EMBL/GenBank/DDBJ databases">
        <authorList>
            <person name="Feng G."/>
            <person name="Zhang J."/>
            <person name="Zhu H."/>
        </authorList>
    </citation>
    <scope>NUCLEOTIDE SEQUENCE [LARGE SCALE GENOMIC DNA]</scope>
    <source>
        <strain evidence="3 4">JCM 31653</strain>
    </source>
</reference>
<dbReference type="PROSITE" id="PS51257">
    <property type="entry name" value="PROKAR_LIPOPROTEIN"/>
    <property type="match status" value="1"/>
</dbReference>
<comment type="caution">
    <text evidence="3">The sequence shown here is derived from an EMBL/GenBank/DDBJ whole genome shotgun (WGS) entry which is preliminary data.</text>
</comment>
<dbReference type="InterPro" id="IPR038765">
    <property type="entry name" value="Papain-like_cys_pep_sf"/>
</dbReference>
<protein>
    <recommendedName>
        <fullName evidence="2">Peptidase C51 domain-containing protein</fullName>
    </recommendedName>
</protein>
<accession>A0A4Z0PUG0</accession>
<dbReference type="EMBL" id="SRLC01000002">
    <property type="protein sequence ID" value="TGE21378.1"/>
    <property type="molecule type" value="Genomic_DNA"/>
</dbReference>
<feature type="chain" id="PRO_5021381442" description="Peptidase C51 domain-containing protein" evidence="1">
    <location>
        <begin position="21"/>
        <end position="155"/>
    </location>
</feature>
<dbReference type="InterPro" id="IPR007921">
    <property type="entry name" value="CHAP_dom"/>
</dbReference>
<dbReference type="AlphaFoldDB" id="A0A4Z0PUG0"/>
<dbReference type="RefSeq" id="WP_135463928.1">
    <property type="nucleotide sequence ID" value="NZ_SRLC01000002.1"/>
</dbReference>
<sequence>MKKIILPALAALLLLTTACEQEKVAPTQAPEASATAQDASVSTIPCYYPDNCVLQARAARTYLGVTPALPYGLTYWTGKQAIINTQRPRIGSVAICAENNYYQGQRVGHVALVIGITGTGSSAIIRLHEANYGGQYCRKDRSGTAAQLKIAGYFY</sequence>
<feature type="domain" description="Peptidase C51" evidence="2">
    <location>
        <begin position="27"/>
        <end position="155"/>
    </location>
</feature>
<proteinExistence type="predicted"/>
<organism evidence="3 4">
    <name type="scientific">Hymenobacter aquaticus</name>
    <dbReference type="NCBI Taxonomy" id="1867101"/>
    <lineage>
        <taxon>Bacteria</taxon>
        <taxon>Pseudomonadati</taxon>
        <taxon>Bacteroidota</taxon>
        <taxon>Cytophagia</taxon>
        <taxon>Cytophagales</taxon>
        <taxon>Hymenobacteraceae</taxon>
        <taxon>Hymenobacter</taxon>
    </lineage>
</organism>
<dbReference type="PROSITE" id="PS50911">
    <property type="entry name" value="CHAP"/>
    <property type="match status" value="1"/>
</dbReference>
<dbReference type="Proteomes" id="UP000297549">
    <property type="component" value="Unassembled WGS sequence"/>
</dbReference>
<name>A0A4Z0PUG0_9BACT</name>
<feature type="signal peptide" evidence="1">
    <location>
        <begin position="1"/>
        <end position="20"/>
    </location>
</feature>
<evidence type="ECO:0000313" key="4">
    <source>
        <dbReference type="Proteomes" id="UP000297549"/>
    </source>
</evidence>
<gene>
    <name evidence="3" type="ORF">E5K00_13900</name>
</gene>
<dbReference type="Gene3D" id="3.90.1720.10">
    <property type="entry name" value="endopeptidase domain like (from Nostoc punctiforme)"/>
    <property type="match status" value="1"/>
</dbReference>